<keyword evidence="2" id="KW-0472">Membrane</keyword>
<feature type="transmembrane region" description="Helical" evidence="2">
    <location>
        <begin position="206"/>
        <end position="225"/>
    </location>
</feature>
<feature type="transmembrane region" description="Helical" evidence="2">
    <location>
        <begin position="37"/>
        <end position="55"/>
    </location>
</feature>
<dbReference type="EMBL" id="JAERWL010000005">
    <property type="protein sequence ID" value="MBM9475640.1"/>
    <property type="molecule type" value="Genomic_DNA"/>
</dbReference>
<comment type="caution">
    <text evidence="3">The sequence shown here is derived from an EMBL/GenBank/DDBJ whole genome shotgun (WGS) entry which is preliminary data.</text>
</comment>
<evidence type="ECO:0000313" key="4">
    <source>
        <dbReference type="Proteomes" id="UP000663801"/>
    </source>
</evidence>
<feature type="transmembrane region" description="Helical" evidence="2">
    <location>
        <begin position="99"/>
        <end position="132"/>
    </location>
</feature>
<evidence type="ECO:0000256" key="1">
    <source>
        <dbReference type="SAM" id="MobiDB-lite"/>
    </source>
</evidence>
<evidence type="ECO:0000313" key="3">
    <source>
        <dbReference type="EMBL" id="MBM9475640.1"/>
    </source>
</evidence>
<name>A0A938YDF9_9ACTN</name>
<keyword evidence="4" id="KW-1185">Reference proteome</keyword>
<feature type="transmembrane region" description="Helical" evidence="2">
    <location>
        <begin position="330"/>
        <end position="351"/>
    </location>
</feature>
<organism evidence="3 4">
    <name type="scientific">Nakamurella flavida</name>
    <dbReference type="NCBI Taxonomy" id="363630"/>
    <lineage>
        <taxon>Bacteria</taxon>
        <taxon>Bacillati</taxon>
        <taxon>Actinomycetota</taxon>
        <taxon>Actinomycetes</taxon>
        <taxon>Nakamurellales</taxon>
        <taxon>Nakamurellaceae</taxon>
        <taxon>Nakamurella</taxon>
    </lineage>
</organism>
<reference evidence="3" key="1">
    <citation type="submission" date="2021-01" db="EMBL/GenBank/DDBJ databases">
        <title>KCTC 19127 draft genome.</title>
        <authorList>
            <person name="An D."/>
        </authorList>
    </citation>
    <scope>NUCLEOTIDE SEQUENCE</scope>
    <source>
        <strain evidence="3">KCTC 19127</strain>
    </source>
</reference>
<evidence type="ECO:0000256" key="2">
    <source>
        <dbReference type="SAM" id="Phobius"/>
    </source>
</evidence>
<sequence>MVVLPRPARTGTPTSPGAAGSAGTVTKWIYSLRTDQLLAWSWLPLFALTAGLSLPSTPTFDRATLAVMSWVFLVSLLHQPLTLLLVYGDKAQFRMRRALFVWTPIVAIPLITAAVLLDLWIIIPIAAVWQLYHTQQQRYGLLRIYARKAKYGSVALDRAVSYVPLAAVIAAVALLPGTAHQLTRFADGLGSDNASEVELLLSARSLLLWVAVPLAVAAVVVLLAYGRQERQAVIAGRANPAKWNYLASSLALLVALMVNPVAGLVAYITAHAIEYVVVVHRTLISRYGTDARGAGGRGLLAFLAGTPLKRVALLVGFFAVFAVIDLQMRGVLPTATYLIIVYSIGLLHFLYDGFIWKSRKPAVASDFGIPATPPAR</sequence>
<gene>
    <name evidence="3" type="ORF">JL107_04185</name>
</gene>
<proteinExistence type="predicted"/>
<feature type="transmembrane region" description="Helical" evidence="2">
    <location>
        <begin position="299"/>
        <end position="324"/>
    </location>
</feature>
<dbReference type="Proteomes" id="UP000663801">
    <property type="component" value="Unassembled WGS sequence"/>
</dbReference>
<keyword evidence="2" id="KW-0812">Transmembrane</keyword>
<protein>
    <submittedName>
        <fullName evidence="3">Uncharacterized protein</fullName>
    </submittedName>
</protein>
<feature type="transmembrane region" description="Helical" evidence="2">
    <location>
        <begin position="67"/>
        <end position="87"/>
    </location>
</feature>
<accession>A0A938YDF9</accession>
<keyword evidence="2" id="KW-1133">Transmembrane helix</keyword>
<feature type="transmembrane region" description="Helical" evidence="2">
    <location>
        <begin position="245"/>
        <end position="278"/>
    </location>
</feature>
<feature type="region of interest" description="Disordered" evidence="1">
    <location>
        <begin position="1"/>
        <end position="22"/>
    </location>
</feature>
<dbReference type="AlphaFoldDB" id="A0A938YDF9"/>
<dbReference type="RefSeq" id="WP_205255744.1">
    <property type="nucleotide sequence ID" value="NZ_BAAAPV010000002.1"/>
</dbReference>